<feature type="signal peptide" evidence="2">
    <location>
        <begin position="1"/>
        <end position="20"/>
    </location>
</feature>
<reference evidence="4 5" key="2">
    <citation type="submission" date="2024-05" db="EMBL/GenBank/DDBJ databases">
        <authorList>
            <person name="Chen Y."/>
            <person name="Shah S."/>
            <person name="Dougan E. K."/>
            <person name="Thang M."/>
            <person name="Chan C."/>
        </authorList>
    </citation>
    <scope>NUCLEOTIDE SEQUENCE [LARGE SCALE GENOMIC DNA]</scope>
</reference>
<dbReference type="EMBL" id="CAMXCT010004168">
    <property type="protein sequence ID" value="CAI4007957.1"/>
    <property type="molecule type" value="Genomic_DNA"/>
</dbReference>
<dbReference type="OrthoDB" id="426527at2759"/>
<reference evidence="3" key="1">
    <citation type="submission" date="2022-10" db="EMBL/GenBank/DDBJ databases">
        <authorList>
            <person name="Chen Y."/>
            <person name="Dougan E. K."/>
            <person name="Chan C."/>
            <person name="Rhodes N."/>
            <person name="Thang M."/>
        </authorList>
    </citation>
    <scope>NUCLEOTIDE SEQUENCE</scope>
</reference>
<keyword evidence="5" id="KW-1185">Reference proteome</keyword>
<feature type="region of interest" description="Disordered" evidence="1">
    <location>
        <begin position="171"/>
        <end position="193"/>
    </location>
</feature>
<evidence type="ECO:0000313" key="3">
    <source>
        <dbReference type="EMBL" id="CAI4007957.1"/>
    </source>
</evidence>
<evidence type="ECO:0000313" key="5">
    <source>
        <dbReference type="Proteomes" id="UP001152797"/>
    </source>
</evidence>
<dbReference type="AlphaFoldDB" id="A0A9P1DDW2"/>
<proteinExistence type="predicted"/>
<feature type="chain" id="PRO_5043271319" evidence="2">
    <location>
        <begin position="21"/>
        <end position="537"/>
    </location>
</feature>
<evidence type="ECO:0000256" key="1">
    <source>
        <dbReference type="SAM" id="MobiDB-lite"/>
    </source>
</evidence>
<evidence type="ECO:0000313" key="4">
    <source>
        <dbReference type="EMBL" id="CAL4795269.1"/>
    </source>
</evidence>
<comment type="caution">
    <text evidence="3">The sequence shown here is derived from an EMBL/GenBank/DDBJ whole genome shotgun (WGS) entry which is preliminary data.</text>
</comment>
<keyword evidence="2" id="KW-0732">Signal</keyword>
<organism evidence="3">
    <name type="scientific">Cladocopium goreaui</name>
    <dbReference type="NCBI Taxonomy" id="2562237"/>
    <lineage>
        <taxon>Eukaryota</taxon>
        <taxon>Sar</taxon>
        <taxon>Alveolata</taxon>
        <taxon>Dinophyceae</taxon>
        <taxon>Suessiales</taxon>
        <taxon>Symbiodiniaceae</taxon>
        <taxon>Cladocopium</taxon>
    </lineage>
</organism>
<protein>
    <submittedName>
        <fullName evidence="3">Uncharacterized protein</fullName>
    </submittedName>
</protein>
<dbReference type="EMBL" id="CAMXCT030004168">
    <property type="protein sequence ID" value="CAL4795269.1"/>
    <property type="molecule type" value="Genomic_DNA"/>
</dbReference>
<dbReference type="Proteomes" id="UP001152797">
    <property type="component" value="Unassembled WGS sequence"/>
</dbReference>
<evidence type="ECO:0000256" key="2">
    <source>
        <dbReference type="SAM" id="SignalP"/>
    </source>
</evidence>
<accession>A0A9P1DDW2</accession>
<dbReference type="EMBL" id="CAMXCT020004168">
    <property type="protein sequence ID" value="CAL1161332.1"/>
    <property type="molecule type" value="Genomic_DNA"/>
</dbReference>
<gene>
    <name evidence="3" type="ORF">C1SCF055_LOCUS33451</name>
</gene>
<sequence>MKVLLVRLFELIVIFPFCQADDPDFSVHAMLQSAVGQDLPADCVNESVGTQWYGGFQAAVDTMMQRTKRTMQLGLTSMAKGVLLLTDETAACGDKPELHPLRDQAERLKVLASTRSLAGLDSTVRYEPLKALSVGGIDVHSELNALLVAWRMNHGPEVVGKTLARFLADFSEDAEDSSPEPPPEAPVLETQHRPGALQRTPSFWASLLNSAFRRLKDDSSPVSVACVAEGTAQLNADKFDEAFGRMMQKTQRSMQHGLKILALAVDSLLSILQEHVMCQQPLRSAAGAARLRAAASRLETLVGTRSLINPGTNVKYEAKQMLKVGEKDVHLELNKLITAWIKDQSAEDVGQGLAEFFEDFQEEEEEEDVSSQFGGQVADLSDMLSDAVSAAGGCSGASPSSCFEDPALKAFAAEVEHGIGHMLKKRRKTMQQGLKELSDAVEKVFAAASPTCQQCTGTSIIRQGARKVRHLTRKMVVDYGTYIKYEALKSLEVGGVAVHGQLNSFLGAWKLRGVREAGTPLGILFQRFSTITGHDEF</sequence>
<name>A0A9P1DDW2_9DINO</name>